<evidence type="ECO:0000256" key="4">
    <source>
        <dbReference type="ARBA" id="ARBA00022692"/>
    </source>
</evidence>
<name>A0ABV2T1A4_9BACT</name>
<dbReference type="Pfam" id="PF07715">
    <property type="entry name" value="Plug"/>
    <property type="match status" value="1"/>
</dbReference>
<accession>A0ABV2T1A4</accession>
<evidence type="ECO:0000259" key="10">
    <source>
        <dbReference type="Pfam" id="PF07715"/>
    </source>
</evidence>
<dbReference type="Pfam" id="PF13715">
    <property type="entry name" value="CarbopepD_reg_2"/>
    <property type="match status" value="1"/>
</dbReference>
<organism evidence="11 12">
    <name type="scientific">Chitinophaga defluvii</name>
    <dbReference type="NCBI Taxonomy" id="3163343"/>
    <lineage>
        <taxon>Bacteria</taxon>
        <taxon>Pseudomonadati</taxon>
        <taxon>Bacteroidota</taxon>
        <taxon>Chitinophagia</taxon>
        <taxon>Chitinophagales</taxon>
        <taxon>Chitinophagaceae</taxon>
        <taxon>Chitinophaga</taxon>
    </lineage>
</organism>
<keyword evidence="5 9" id="KW-0732">Signal</keyword>
<dbReference type="PROSITE" id="PS52016">
    <property type="entry name" value="TONB_DEPENDENT_REC_3"/>
    <property type="match status" value="1"/>
</dbReference>
<evidence type="ECO:0000256" key="7">
    <source>
        <dbReference type="ARBA" id="ARBA00023237"/>
    </source>
</evidence>
<dbReference type="PANTHER" id="PTHR30069">
    <property type="entry name" value="TONB-DEPENDENT OUTER MEMBRANE RECEPTOR"/>
    <property type="match status" value="1"/>
</dbReference>
<comment type="subcellular location">
    <subcellularLocation>
        <location evidence="1 8">Cell outer membrane</location>
        <topology evidence="1 8">Multi-pass membrane protein</topology>
    </subcellularLocation>
</comment>
<reference evidence="11 12" key="1">
    <citation type="submission" date="2024-06" db="EMBL/GenBank/DDBJ databases">
        <title>Chitinophaga defluvii sp. nov., isolated from municipal sewage.</title>
        <authorList>
            <person name="Zhang L."/>
        </authorList>
    </citation>
    <scope>NUCLEOTIDE SEQUENCE [LARGE SCALE GENOMIC DNA]</scope>
    <source>
        <strain evidence="11 12">H8</strain>
    </source>
</reference>
<comment type="similarity">
    <text evidence="8">Belongs to the TonB-dependent receptor family.</text>
</comment>
<gene>
    <name evidence="11" type="ORF">ABR189_05500</name>
</gene>
<keyword evidence="6 8" id="KW-0472">Membrane</keyword>
<keyword evidence="2 8" id="KW-0813">Transport</keyword>
<evidence type="ECO:0000256" key="8">
    <source>
        <dbReference type="PROSITE-ProRule" id="PRU01360"/>
    </source>
</evidence>
<dbReference type="InterPro" id="IPR039426">
    <property type="entry name" value="TonB-dep_rcpt-like"/>
</dbReference>
<keyword evidence="7 8" id="KW-0998">Cell outer membrane</keyword>
<keyword evidence="12" id="KW-1185">Reference proteome</keyword>
<evidence type="ECO:0000313" key="11">
    <source>
        <dbReference type="EMBL" id="MET6996809.1"/>
    </source>
</evidence>
<evidence type="ECO:0000256" key="2">
    <source>
        <dbReference type="ARBA" id="ARBA00022448"/>
    </source>
</evidence>
<feature type="chain" id="PRO_5047261933" evidence="9">
    <location>
        <begin position="22"/>
        <end position="790"/>
    </location>
</feature>
<comment type="caution">
    <text evidence="11">The sequence shown here is derived from an EMBL/GenBank/DDBJ whole genome shotgun (WGS) entry which is preliminary data.</text>
</comment>
<sequence length="790" mass="89102">MQLRKIWQTIFFVLLSTALYAQTSNPAVLSGTVRATATGNPIPGATIRISNTSAGAVSDNNGHYTIKQLPAGKHTVEVSSIGFQSFSQQISLQAGQSLTVNFQLEEPVAGLQEVQVYGKTTAQILKEQAFTVNAIDTRQYANTTADLNQILNRSTGVRIREQGGVGSDFNFSINGLSGKSVKYFIDGIPLDVMGSAMSLNNIPVNLAKRVEVFKGVVPVDFGSDALGGIVNVVTNQNIGKYLDASYSYGSFNTHRAALSGQLRGDSAGSLIVKASAFYNYSDNNYLMRGVEVWDEKQYDYVKKDLRRFHDQYKSMMGQVEAGVVNKKWADVLFASVSYSGYMQDLQTGIDQQMVYGAVTRKGDAASAAVRYRKNNLFTNGLHANFFASYSADKIDVTDTTFRQFGWDGSSKPTSKPEMSNQRSINHIIRPRTFARLNLSYDLNDHHSFNLNYTFDNLQNKTYNELIQPKDNNPSFLRKHVAGLAYQQTFFNNRLVNTFFGKFYGIGIEQSRVLQFDTDGSIIYERKKDFLEYYGYGIASRYKILPDLGVKASFEHSYRLQEAEEMFGNGYLTVPNLDLKPEGSDNINIGIFYGKRFGKHSLFTEASWFYRNANDFIYYVPASKRYENKASVRVDGLEGEIRYQYADLLGASVNASYQNSINTTKFSRPGSTSPEITYLNRVPNQPWLFWNADFNIGKNDLLGKGSRLQLNWYTQYVHWFYLSWKAFGNINSNPVIPEQLVHNAILTYSMKEGKYNIGVECRNLTNELAYDNFRLQKPGRSFSVKLRYFIQ</sequence>
<dbReference type="Gene3D" id="2.60.40.1120">
    <property type="entry name" value="Carboxypeptidase-like, regulatory domain"/>
    <property type="match status" value="1"/>
</dbReference>
<proteinExistence type="inferred from homology"/>
<evidence type="ECO:0000256" key="9">
    <source>
        <dbReference type="SAM" id="SignalP"/>
    </source>
</evidence>
<protein>
    <submittedName>
        <fullName evidence="11">Carboxypeptidase-like regulatory domain-containing protein</fullName>
    </submittedName>
</protein>
<feature type="domain" description="TonB-dependent receptor plug" evidence="10">
    <location>
        <begin position="126"/>
        <end position="229"/>
    </location>
</feature>
<dbReference type="EMBL" id="JBEXAC010000001">
    <property type="protein sequence ID" value="MET6996809.1"/>
    <property type="molecule type" value="Genomic_DNA"/>
</dbReference>
<keyword evidence="3 8" id="KW-1134">Transmembrane beta strand</keyword>
<dbReference type="Gene3D" id="2.170.130.10">
    <property type="entry name" value="TonB-dependent receptor, plug domain"/>
    <property type="match status" value="1"/>
</dbReference>
<evidence type="ECO:0000256" key="1">
    <source>
        <dbReference type="ARBA" id="ARBA00004571"/>
    </source>
</evidence>
<evidence type="ECO:0000313" key="12">
    <source>
        <dbReference type="Proteomes" id="UP001549749"/>
    </source>
</evidence>
<keyword evidence="4 8" id="KW-0812">Transmembrane</keyword>
<evidence type="ECO:0000256" key="6">
    <source>
        <dbReference type="ARBA" id="ARBA00023136"/>
    </source>
</evidence>
<dbReference type="InterPro" id="IPR008969">
    <property type="entry name" value="CarboxyPept-like_regulatory"/>
</dbReference>
<dbReference type="InterPro" id="IPR036942">
    <property type="entry name" value="Beta-barrel_TonB_sf"/>
</dbReference>
<dbReference type="RefSeq" id="WP_354659450.1">
    <property type="nucleotide sequence ID" value="NZ_JBEXAC010000001.1"/>
</dbReference>
<evidence type="ECO:0000256" key="5">
    <source>
        <dbReference type="ARBA" id="ARBA00022729"/>
    </source>
</evidence>
<dbReference type="SUPFAM" id="SSF56935">
    <property type="entry name" value="Porins"/>
    <property type="match status" value="1"/>
</dbReference>
<dbReference type="InterPro" id="IPR037066">
    <property type="entry name" value="Plug_dom_sf"/>
</dbReference>
<dbReference type="Proteomes" id="UP001549749">
    <property type="component" value="Unassembled WGS sequence"/>
</dbReference>
<dbReference type="SUPFAM" id="SSF49464">
    <property type="entry name" value="Carboxypeptidase regulatory domain-like"/>
    <property type="match status" value="1"/>
</dbReference>
<dbReference type="InterPro" id="IPR012910">
    <property type="entry name" value="Plug_dom"/>
</dbReference>
<dbReference type="PANTHER" id="PTHR30069:SF29">
    <property type="entry name" value="HEMOGLOBIN AND HEMOGLOBIN-HAPTOGLOBIN-BINDING PROTEIN 1-RELATED"/>
    <property type="match status" value="1"/>
</dbReference>
<dbReference type="Gene3D" id="2.40.170.20">
    <property type="entry name" value="TonB-dependent receptor, beta-barrel domain"/>
    <property type="match status" value="1"/>
</dbReference>
<evidence type="ECO:0000256" key="3">
    <source>
        <dbReference type="ARBA" id="ARBA00022452"/>
    </source>
</evidence>
<feature type="signal peptide" evidence="9">
    <location>
        <begin position="1"/>
        <end position="21"/>
    </location>
</feature>